<dbReference type="PANTHER" id="PTHR38775:SF1">
    <property type="entry name" value="INNER MEMBRANE PROTEIN"/>
    <property type="match status" value="1"/>
</dbReference>
<feature type="transmembrane region" description="Helical" evidence="1">
    <location>
        <begin position="36"/>
        <end position="54"/>
    </location>
</feature>
<organism evidence="2 3">
    <name type="scientific">Celerinatantimonas yamalensis</name>
    <dbReference type="NCBI Taxonomy" id="559956"/>
    <lineage>
        <taxon>Bacteria</taxon>
        <taxon>Pseudomonadati</taxon>
        <taxon>Pseudomonadota</taxon>
        <taxon>Gammaproteobacteria</taxon>
        <taxon>Celerinatantimonadaceae</taxon>
        <taxon>Celerinatantimonas</taxon>
    </lineage>
</organism>
<evidence type="ECO:0000256" key="1">
    <source>
        <dbReference type="SAM" id="Phobius"/>
    </source>
</evidence>
<dbReference type="PANTHER" id="PTHR38775">
    <property type="entry name" value="INNER MEMBRANE PROTEIN-RELATED"/>
    <property type="match status" value="1"/>
</dbReference>
<dbReference type="RefSeq" id="WP_408623712.1">
    <property type="nucleotide sequence ID" value="NZ_JBEQCT010000004.1"/>
</dbReference>
<reference evidence="2 3" key="1">
    <citation type="journal article" date="2013" name="Int. J. Syst. Evol. Microbiol.">
        <title>Celerinatantimonas yamalensis sp. nov., a cold-adapted diazotrophic bacterium from a cold permafrost brine.</title>
        <authorList>
            <person name="Shcherbakova V."/>
            <person name="Chuvilskaya N."/>
            <person name="Rivkina E."/>
            <person name="Demidov N."/>
            <person name="Uchaeva V."/>
            <person name="Suetin S."/>
            <person name="Suzina N."/>
            <person name="Gilichinsky D."/>
        </authorList>
    </citation>
    <scope>NUCLEOTIDE SEQUENCE [LARGE SCALE GENOMIC DNA]</scope>
    <source>
        <strain evidence="2 3">C7</strain>
    </source>
</reference>
<sequence length="86" mass="9813">MLIQLGRALMIVIWLVIISSPWTAMARIAPLLLTAGAFVLVLHIAQMLLIKKSFQDSGHWCKGDEYRLIFFGVFGLMTIRQRLLKK</sequence>
<keyword evidence="1" id="KW-0812">Transmembrane</keyword>
<dbReference type="InterPro" id="IPR009525">
    <property type="entry name" value="DUF1145"/>
</dbReference>
<evidence type="ECO:0000313" key="2">
    <source>
        <dbReference type="EMBL" id="MFM2485476.1"/>
    </source>
</evidence>
<dbReference type="Pfam" id="PF06611">
    <property type="entry name" value="DUF1145"/>
    <property type="match status" value="1"/>
</dbReference>
<keyword evidence="1" id="KW-0472">Membrane</keyword>
<keyword evidence="1" id="KW-1133">Transmembrane helix</keyword>
<dbReference type="Proteomes" id="UP001629953">
    <property type="component" value="Unassembled WGS sequence"/>
</dbReference>
<proteinExistence type="predicted"/>
<keyword evidence="3" id="KW-1185">Reference proteome</keyword>
<evidence type="ECO:0000313" key="3">
    <source>
        <dbReference type="Proteomes" id="UP001629953"/>
    </source>
</evidence>
<comment type="caution">
    <text evidence="2">The sequence shown here is derived from an EMBL/GenBank/DDBJ whole genome shotgun (WGS) entry which is preliminary data.</text>
</comment>
<accession>A0ABW9G727</accession>
<protein>
    <submittedName>
        <fullName evidence="2">DUF1145 domain-containing protein</fullName>
    </submittedName>
</protein>
<name>A0ABW9G727_9GAMM</name>
<gene>
    <name evidence="2" type="ORF">ABUE30_10455</name>
</gene>
<dbReference type="EMBL" id="JBEQCT010000004">
    <property type="protein sequence ID" value="MFM2485476.1"/>
    <property type="molecule type" value="Genomic_DNA"/>
</dbReference>